<evidence type="ECO:0000313" key="2">
    <source>
        <dbReference type="Proteomes" id="UP000198287"/>
    </source>
</evidence>
<dbReference type="Proteomes" id="UP000198287">
    <property type="component" value="Unassembled WGS sequence"/>
</dbReference>
<dbReference type="AlphaFoldDB" id="A0A226DY98"/>
<protein>
    <submittedName>
        <fullName evidence="1">Uncharacterized protein</fullName>
    </submittedName>
</protein>
<proteinExistence type="predicted"/>
<reference evidence="1 2" key="1">
    <citation type="submission" date="2015-12" db="EMBL/GenBank/DDBJ databases">
        <title>The genome of Folsomia candida.</title>
        <authorList>
            <person name="Faddeeva A."/>
            <person name="Derks M.F."/>
            <person name="Anvar Y."/>
            <person name="Smit S."/>
            <person name="Van Straalen N."/>
            <person name="Roelofs D."/>
        </authorList>
    </citation>
    <scope>NUCLEOTIDE SEQUENCE [LARGE SCALE GENOMIC DNA]</scope>
    <source>
        <strain evidence="1 2">VU population</strain>
        <tissue evidence="1">Whole body</tissue>
    </source>
</reference>
<dbReference type="EMBL" id="LNIX01000010">
    <property type="protein sequence ID" value="OXA49186.1"/>
    <property type="molecule type" value="Genomic_DNA"/>
</dbReference>
<name>A0A226DY98_FOLCA</name>
<keyword evidence="2" id="KW-1185">Reference proteome</keyword>
<accession>A0A226DY98</accession>
<evidence type="ECO:0000313" key="1">
    <source>
        <dbReference type="EMBL" id="OXA49186.1"/>
    </source>
</evidence>
<sequence length="375" mass="41587">MEGTSTRPIDLSLSDLEISSTTSKTCSSCDKPLKKSDAAVGCKRPEMQNVNCSSAKISFWNAMDQIGPFLMSIGIDIPESGSVCWSCCNHIQHLYESDIATELSIAEFEEAGASNLNSLLVPSVTPIPTSKKCSHCLSPQDKATNLASKIKHSDLSYFDAINEIRKRRNAHDRKKCGWKTSGSSSSESLASLNLDAISQFLVAKCPMLCLLFPDESNGKAKICAKEVMALSILAYSRNNRFNLLQKAISLDIFRNSTSENEENARRAVLNIPALAKPVFGQISASRKLGFEFDDSLNASSYMLQIDNLDYQQVSRHQGPHKNTIMRNYSTGFYLKNRIPSPMRSEELVLASCIPFNAFRLNSEESLQLVDEMRRL</sequence>
<gene>
    <name evidence="1" type="ORF">Fcan01_15326</name>
</gene>
<organism evidence="1 2">
    <name type="scientific">Folsomia candida</name>
    <name type="common">Springtail</name>
    <dbReference type="NCBI Taxonomy" id="158441"/>
    <lineage>
        <taxon>Eukaryota</taxon>
        <taxon>Metazoa</taxon>
        <taxon>Ecdysozoa</taxon>
        <taxon>Arthropoda</taxon>
        <taxon>Hexapoda</taxon>
        <taxon>Collembola</taxon>
        <taxon>Entomobryomorpha</taxon>
        <taxon>Isotomoidea</taxon>
        <taxon>Isotomidae</taxon>
        <taxon>Proisotominae</taxon>
        <taxon>Folsomia</taxon>
    </lineage>
</organism>
<comment type="caution">
    <text evidence="1">The sequence shown here is derived from an EMBL/GenBank/DDBJ whole genome shotgun (WGS) entry which is preliminary data.</text>
</comment>